<dbReference type="HOGENOM" id="CLU_989285_0_0_7"/>
<dbReference type="KEGG" id="acp:A2cp1_3696"/>
<evidence type="ECO:0000313" key="2">
    <source>
        <dbReference type="EMBL" id="ACL67022.1"/>
    </source>
</evidence>
<dbReference type="RefSeq" id="WP_015934792.1">
    <property type="nucleotide sequence ID" value="NC_011891.1"/>
</dbReference>
<dbReference type="Proteomes" id="UP000007089">
    <property type="component" value="Chromosome"/>
</dbReference>
<feature type="compositionally biased region" description="Low complexity" evidence="1">
    <location>
        <begin position="279"/>
        <end position="292"/>
    </location>
</feature>
<dbReference type="EMBL" id="CP001359">
    <property type="protein sequence ID" value="ACL67022.1"/>
    <property type="molecule type" value="Genomic_DNA"/>
</dbReference>
<proteinExistence type="predicted"/>
<evidence type="ECO:0000256" key="1">
    <source>
        <dbReference type="SAM" id="MobiDB-lite"/>
    </source>
</evidence>
<gene>
    <name evidence="2" type="ordered locus">A2cp1_3696</name>
</gene>
<protein>
    <submittedName>
        <fullName evidence="2">Uncharacterized protein</fullName>
    </submittedName>
</protein>
<dbReference type="AlphaFoldDB" id="B8J6Q0"/>
<name>B8J6Q0_ANAD2</name>
<reference evidence="2" key="1">
    <citation type="submission" date="2009-01" db="EMBL/GenBank/DDBJ databases">
        <title>Complete sequence of Anaeromyxobacter dehalogenans 2CP-1.</title>
        <authorList>
            <consortium name="US DOE Joint Genome Institute"/>
            <person name="Lucas S."/>
            <person name="Copeland A."/>
            <person name="Lapidus A."/>
            <person name="Glavina del Rio T."/>
            <person name="Dalin E."/>
            <person name="Tice H."/>
            <person name="Bruce D."/>
            <person name="Goodwin L."/>
            <person name="Pitluck S."/>
            <person name="Saunders E."/>
            <person name="Brettin T."/>
            <person name="Detter J.C."/>
            <person name="Han C."/>
            <person name="Larimer F."/>
            <person name="Land M."/>
            <person name="Hauser L."/>
            <person name="Kyrpides N."/>
            <person name="Ovchinnikova G."/>
            <person name="Beliaev A.S."/>
            <person name="Richardson P."/>
        </authorList>
    </citation>
    <scope>NUCLEOTIDE SEQUENCE</scope>
    <source>
        <strain evidence="2">2CP-1</strain>
    </source>
</reference>
<organism evidence="2 3">
    <name type="scientific">Anaeromyxobacter dehalogenans (strain ATCC BAA-258 / DSM 21875 / 2CP-1)</name>
    <dbReference type="NCBI Taxonomy" id="455488"/>
    <lineage>
        <taxon>Bacteria</taxon>
        <taxon>Pseudomonadati</taxon>
        <taxon>Myxococcota</taxon>
        <taxon>Myxococcia</taxon>
        <taxon>Myxococcales</taxon>
        <taxon>Cystobacterineae</taxon>
        <taxon>Anaeromyxobacteraceae</taxon>
        <taxon>Anaeromyxobacter</taxon>
    </lineage>
</organism>
<sequence>MSSRQPWPKVCSSEEALALDCGKFCAPAAKATESPIDEYYAYARKVITIGTQDALEANDVLGRVLILGLVSGVEQFFRSVLARTIQVCPLSRAHAADQLVAFGAVDYYQGEELPLGLFEGTSFASRTEIKSRTKKVLNVDVPDGSSVATAIAEFESVCQLRHAAAHSRGELSAGNARALKLDGKGRQHVRVRLAELHAAAKACQNVVRAFNSFLFESVVLRWAKDELIVGRWEADRGRFEQALALFYSREDMGDLSDPAGLYSAAVTRIIPLDGKRARGPGAPAAPTAGPAPDTLESGPAQAPGRPDS</sequence>
<feature type="region of interest" description="Disordered" evidence="1">
    <location>
        <begin position="274"/>
        <end position="308"/>
    </location>
</feature>
<evidence type="ECO:0000313" key="3">
    <source>
        <dbReference type="Proteomes" id="UP000007089"/>
    </source>
</evidence>
<accession>B8J6Q0</accession>
<keyword evidence="3" id="KW-1185">Reference proteome</keyword>